<dbReference type="Pfam" id="PF00534">
    <property type="entry name" value="Glycos_transf_1"/>
    <property type="match status" value="1"/>
</dbReference>
<feature type="coiled-coil region" evidence="1">
    <location>
        <begin position="324"/>
        <end position="470"/>
    </location>
</feature>
<proteinExistence type="predicted"/>
<protein>
    <submittedName>
        <fullName evidence="3">Glycosyltransferase</fullName>
        <ecNumber evidence="3">2.4.1.11</ecNumber>
    </submittedName>
</protein>
<organism evidence="3 4">
    <name type="scientific">Legionella wadsworthii</name>
    <dbReference type="NCBI Taxonomy" id="28088"/>
    <lineage>
        <taxon>Bacteria</taxon>
        <taxon>Pseudomonadati</taxon>
        <taxon>Pseudomonadota</taxon>
        <taxon>Gammaproteobacteria</taxon>
        <taxon>Legionellales</taxon>
        <taxon>Legionellaceae</taxon>
        <taxon>Legionella</taxon>
    </lineage>
</organism>
<dbReference type="CDD" id="cd02440">
    <property type="entry name" value="AdoMet_MTases"/>
    <property type="match status" value="1"/>
</dbReference>
<dbReference type="AlphaFoldDB" id="A0A378LSW9"/>
<dbReference type="SUPFAM" id="SSF53335">
    <property type="entry name" value="S-adenosyl-L-methionine-dependent methyltransferases"/>
    <property type="match status" value="1"/>
</dbReference>
<name>A0A378LSW9_9GAMM</name>
<dbReference type="GO" id="GO:0004373">
    <property type="term" value="F:alpha-1,4-glucan glucosyltransferase (UDP-glucose donor) activity"/>
    <property type="evidence" value="ECO:0007669"/>
    <property type="project" value="UniProtKB-EC"/>
</dbReference>
<keyword evidence="3" id="KW-0808">Transferase</keyword>
<dbReference type="SUPFAM" id="SSF53756">
    <property type="entry name" value="UDP-Glycosyltransferase/glycogen phosphorylase"/>
    <property type="match status" value="1"/>
</dbReference>
<dbReference type="EC" id="2.4.1.11" evidence="3"/>
<dbReference type="OrthoDB" id="4611853at2"/>
<dbReference type="PANTHER" id="PTHR12526">
    <property type="entry name" value="GLYCOSYLTRANSFERASE"/>
    <property type="match status" value="1"/>
</dbReference>
<dbReference type="Gene3D" id="3.40.50.150">
    <property type="entry name" value="Vaccinia Virus protein VP39"/>
    <property type="match status" value="1"/>
</dbReference>
<dbReference type="InterPro" id="IPR029063">
    <property type="entry name" value="SAM-dependent_MTases_sf"/>
</dbReference>
<dbReference type="Proteomes" id="UP000255297">
    <property type="component" value="Unassembled WGS sequence"/>
</dbReference>
<reference evidence="3 4" key="1">
    <citation type="submission" date="2018-06" db="EMBL/GenBank/DDBJ databases">
        <authorList>
            <consortium name="Pathogen Informatics"/>
            <person name="Doyle S."/>
        </authorList>
    </citation>
    <scope>NUCLEOTIDE SEQUENCE [LARGE SCALE GENOMIC DNA]</scope>
    <source>
        <strain evidence="3 4">NCTC11532</strain>
    </source>
</reference>
<dbReference type="Gene3D" id="3.40.50.2000">
    <property type="entry name" value="Glycogen Phosphorylase B"/>
    <property type="match status" value="2"/>
</dbReference>
<keyword evidence="3" id="KW-0328">Glycosyltransferase</keyword>
<dbReference type="EMBL" id="UGPB01000001">
    <property type="protein sequence ID" value="STY28948.1"/>
    <property type="molecule type" value="Genomic_DNA"/>
</dbReference>
<evidence type="ECO:0000259" key="2">
    <source>
        <dbReference type="Pfam" id="PF00534"/>
    </source>
</evidence>
<dbReference type="Pfam" id="PF13489">
    <property type="entry name" value="Methyltransf_23"/>
    <property type="match status" value="1"/>
</dbReference>
<dbReference type="PANTHER" id="PTHR12526:SF630">
    <property type="entry name" value="GLYCOSYLTRANSFERASE"/>
    <property type="match status" value="1"/>
</dbReference>
<evidence type="ECO:0000256" key="1">
    <source>
        <dbReference type="SAM" id="Coils"/>
    </source>
</evidence>
<sequence>MECPICFLSNTQFLCNSNSYKVWLCLSCDSDFVWPMPSNEIINSFYDQEEYFSGKVIGGYEDYDLDTEPVIPLFHELINKFPISKNTSILDIGCAYGTQLSIAAEKGLSCWGIEKSAHARKIANDRHGEKIKIFSDVSELPSLEFNLITMFDVIEHLSNPYELFFNLFDKGCIGKNTTIVITTPNARSTEAIINPATWKYRYPPAHLVYYSAKSLKLFFSSLGCDSLDVNGIYPYEENFILNAKSEDGLNAKLSGFAGLTCSARNFHILPNIKNSNFFEIRSKLQSINLLNKEEEIHTRNHIYFYLKHEINELSEAQDTLKLHVKNLLDNENNLKQHVSNLLENENNLKQHVSNLLENENNLKQHVSNLLENENNLKQHVSNLLENENNLKQHVSNLLENENNLKQHVSNLLENENNQKQHISNLLENENNLKIHISNLLEIQNNLKNEIEQLSDNNKNLHFQMKNLLKNEFRLKKQVNLLLENKKMLRSRINSIRTSKWFKIRKSIKKEQTKVIKYINIGYKIFGFITNKIKFKLNNKIEKTDHKEMLLSTSNTDKLSLKPLILHIIPNFFLGGSSRLVTDLVENLGEKYQHKVITSQSLEDSPYPGVDVTILSNPSSDEATYILTQYNPELIHIHYWGSCDYWWYDIFFQAIKKLDYPAIENINTPIEPYCANFIKRYIYVSNYVQEQFGSQGSDHITIYPGSNFDLFIRKEEFIAPKNCIGMVYRLETDKLNEQSIDPFIKVAQRKRETKVIIVGGGTYLDLYINKVKEAQVEENFEFTGYVDYTSLPELYSRMDLFVAPVWKESFGQVSPFAMNMGIPVVGYNVGGIAEILNNHSVLAPPGDSEKLSEIIINLLNDPQECAAIGKENQKRAQELFSLESMIGAYREVYSELIG</sequence>
<keyword evidence="1" id="KW-0175">Coiled coil</keyword>
<evidence type="ECO:0000313" key="4">
    <source>
        <dbReference type="Proteomes" id="UP000255297"/>
    </source>
</evidence>
<feature type="domain" description="Glycosyl transferase family 1" evidence="2">
    <location>
        <begin position="711"/>
        <end position="874"/>
    </location>
</feature>
<accession>A0A378LSW9</accession>
<evidence type="ECO:0000313" key="3">
    <source>
        <dbReference type="EMBL" id="STY28948.1"/>
    </source>
</evidence>
<dbReference type="STRING" id="1122170.GCA_000701265_01894"/>
<gene>
    <name evidence="3" type="ORF">NCTC11532_01125</name>
</gene>
<dbReference type="CDD" id="cd03801">
    <property type="entry name" value="GT4_PimA-like"/>
    <property type="match status" value="1"/>
</dbReference>
<dbReference type="GO" id="GO:1901135">
    <property type="term" value="P:carbohydrate derivative metabolic process"/>
    <property type="evidence" value="ECO:0007669"/>
    <property type="project" value="UniProtKB-ARBA"/>
</dbReference>
<keyword evidence="4" id="KW-1185">Reference proteome</keyword>
<dbReference type="InterPro" id="IPR001296">
    <property type="entry name" value="Glyco_trans_1"/>
</dbReference>